<dbReference type="RefSeq" id="WP_054970236.1">
    <property type="nucleotide sequence ID" value="NZ_LJCO01000071.1"/>
</dbReference>
<dbReference type="Proteomes" id="UP000050482">
    <property type="component" value="Unassembled WGS sequence"/>
</dbReference>
<organism evidence="1 2">
    <name type="scientific">Alicyclobacillus ferrooxydans</name>
    <dbReference type="NCBI Taxonomy" id="471514"/>
    <lineage>
        <taxon>Bacteria</taxon>
        <taxon>Bacillati</taxon>
        <taxon>Bacillota</taxon>
        <taxon>Bacilli</taxon>
        <taxon>Bacillales</taxon>
        <taxon>Alicyclobacillaceae</taxon>
        <taxon>Alicyclobacillus</taxon>
    </lineage>
</organism>
<sequence length="125" mass="13591">MRDLIAAILLSIFLYFFAWQPFQDELNANKSLLIQNIVHNSLSQASVTTGYFTTSDLLSIQAEVANDLGYPTSEVTVIGTTTPQTRGGLLSLTISVPTSLTFVHIPSTEVVPITQSETAMSEVLQ</sequence>
<name>A0A0P9CZV6_9BACL</name>
<reference evidence="1 2" key="1">
    <citation type="submission" date="2015-09" db="EMBL/GenBank/DDBJ databases">
        <title>Draft genome sequence of Alicyclobacillus ferrooxydans DSM 22381.</title>
        <authorList>
            <person name="Hemp J."/>
        </authorList>
    </citation>
    <scope>NUCLEOTIDE SEQUENCE [LARGE SCALE GENOMIC DNA]</scope>
    <source>
        <strain evidence="1 2">TC-34</strain>
    </source>
</reference>
<dbReference type="AlphaFoldDB" id="A0A0P9CZV6"/>
<gene>
    <name evidence="1" type="ORF">AN477_16290</name>
</gene>
<comment type="caution">
    <text evidence="1">The sequence shown here is derived from an EMBL/GenBank/DDBJ whole genome shotgun (WGS) entry which is preliminary data.</text>
</comment>
<evidence type="ECO:0000313" key="2">
    <source>
        <dbReference type="Proteomes" id="UP000050482"/>
    </source>
</evidence>
<dbReference type="PATRIC" id="fig|471514.4.peg.3528"/>
<accession>A0A0P9CZV6</accession>
<dbReference type="EMBL" id="LJCO01000071">
    <property type="protein sequence ID" value="KPV42690.1"/>
    <property type="molecule type" value="Genomic_DNA"/>
</dbReference>
<keyword evidence="2" id="KW-1185">Reference proteome</keyword>
<protein>
    <submittedName>
        <fullName evidence="1">Uncharacterized protein</fullName>
    </submittedName>
</protein>
<proteinExistence type="predicted"/>
<evidence type="ECO:0000313" key="1">
    <source>
        <dbReference type="EMBL" id="KPV42690.1"/>
    </source>
</evidence>